<evidence type="ECO:0000256" key="1">
    <source>
        <dbReference type="ARBA" id="ARBA00023002"/>
    </source>
</evidence>
<dbReference type="Pfam" id="PF01266">
    <property type="entry name" value="DAO"/>
    <property type="match status" value="1"/>
</dbReference>
<dbReference type="GO" id="GO:0016491">
    <property type="term" value="F:oxidoreductase activity"/>
    <property type="evidence" value="ECO:0007669"/>
    <property type="project" value="UniProtKB-KW"/>
</dbReference>
<evidence type="ECO:0000313" key="3">
    <source>
        <dbReference type="EMBL" id="TCT06272.1"/>
    </source>
</evidence>
<dbReference type="Proteomes" id="UP000295525">
    <property type="component" value="Unassembled WGS sequence"/>
</dbReference>
<proteinExistence type="predicted"/>
<dbReference type="OrthoDB" id="9815989at2"/>
<dbReference type="PANTHER" id="PTHR13847:SF287">
    <property type="entry name" value="FAD-DEPENDENT OXIDOREDUCTASE DOMAIN-CONTAINING PROTEIN 1"/>
    <property type="match status" value="1"/>
</dbReference>
<feature type="domain" description="FAD dependent oxidoreductase" evidence="2">
    <location>
        <begin position="7"/>
        <end position="362"/>
    </location>
</feature>
<comment type="caution">
    <text evidence="3">The sequence shown here is derived from an EMBL/GenBank/DDBJ whole genome shotgun (WGS) entry which is preliminary data.</text>
</comment>
<sequence>MQTKHYDVIIAGGAAAGSASAYFLTANPDFKGSVLVVEKDFSYQYCATALSAASIRHQFSTPENIAMSQFGTQFLRRFGSVLAVDGQQPDAAFHEGGYLFLASAAGMEVLLENHRTQKALDVDVALLTPGQLATRFPWLNTSDLAAGSLGLSGEGWLDAYGMMQGFRKKAIAQGARYIEDEVVDVQRQGRRITGVTLNDGTALQCGTLINTAGTGGPRLARQAGIALPVESRKRCVFYFQCPTVIAGCPMVIDPSGAYFRPEGQGFICGISPAESNDPECFDFDVEHELFDETLWPLLAARVPAFEAIRCTRSWAGHYDMNTLDHNVIIGAHPDIENLLFANGFSGHGMQQSPAVGRALSELVTYGKFQTLDLSRMGWARILNNNLIIEKNIV</sequence>
<dbReference type="EMBL" id="SMAJ01000008">
    <property type="protein sequence ID" value="TCT06272.1"/>
    <property type="molecule type" value="Genomic_DNA"/>
</dbReference>
<name>A0A4R3LZZ3_9BURK</name>
<protein>
    <submittedName>
        <fullName evidence="3">Glycine/D-amino acid oxidase-like deaminating enzyme</fullName>
    </submittedName>
</protein>
<evidence type="ECO:0000259" key="2">
    <source>
        <dbReference type="Pfam" id="PF01266"/>
    </source>
</evidence>
<reference evidence="3 4" key="1">
    <citation type="submission" date="2019-03" db="EMBL/GenBank/DDBJ databases">
        <title>Genomic Encyclopedia of Type Strains, Phase IV (KMG-IV): sequencing the most valuable type-strain genomes for metagenomic binning, comparative biology and taxonomic classification.</title>
        <authorList>
            <person name="Goeker M."/>
        </authorList>
    </citation>
    <scope>NUCLEOTIDE SEQUENCE [LARGE SCALE GENOMIC DNA]</scope>
    <source>
        <strain evidence="3 4">DSM 24591</strain>
    </source>
</reference>
<dbReference type="Gene3D" id="3.30.9.10">
    <property type="entry name" value="D-Amino Acid Oxidase, subunit A, domain 2"/>
    <property type="match status" value="1"/>
</dbReference>
<dbReference type="InterPro" id="IPR006076">
    <property type="entry name" value="FAD-dep_OxRdtase"/>
</dbReference>
<dbReference type="GO" id="GO:0032981">
    <property type="term" value="P:mitochondrial respiratory chain complex I assembly"/>
    <property type="evidence" value="ECO:0007669"/>
    <property type="project" value="TreeGrafter"/>
</dbReference>
<dbReference type="AlphaFoldDB" id="A0A4R3LZZ3"/>
<dbReference type="Gene3D" id="3.50.50.60">
    <property type="entry name" value="FAD/NAD(P)-binding domain"/>
    <property type="match status" value="1"/>
</dbReference>
<dbReference type="PANTHER" id="PTHR13847">
    <property type="entry name" value="SARCOSINE DEHYDROGENASE-RELATED"/>
    <property type="match status" value="1"/>
</dbReference>
<dbReference type="InterPro" id="IPR036188">
    <property type="entry name" value="FAD/NAD-bd_sf"/>
</dbReference>
<evidence type="ECO:0000313" key="4">
    <source>
        <dbReference type="Proteomes" id="UP000295525"/>
    </source>
</evidence>
<organism evidence="3 4">
    <name type="scientific">Paralcaligenes ureilyticus</name>
    <dbReference type="NCBI Taxonomy" id="627131"/>
    <lineage>
        <taxon>Bacteria</taxon>
        <taxon>Pseudomonadati</taxon>
        <taxon>Pseudomonadota</taxon>
        <taxon>Betaproteobacteria</taxon>
        <taxon>Burkholderiales</taxon>
        <taxon>Alcaligenaceae</taxon>
        <taxon>Paralcaligenes</taxon>
    </lineage>
</organism>
<keyword evidence="1" id="KW-0560">Oxidoreductase</keyword>
<keyword evidence="4" id="KW-1185">Reference proteome</keyword>
<accession>A0A4R3LZZ3</accession>
<dbReference type="RefSeq" id="WP_132582753.1">
    <property type="nucleotide sequence ID" value="NZ_SMAJ01000008.1"/>
</dbReference>
<dbReference type="SUPFAM" id="SSF51905">
    <property type="entry name" value="FAD/NAD(P)-binding domain"/>
    <property type="match status" value="1"/>
</dbReference>
<gene>
    <name evidence="3" type="ORF">EDC26_1088</name>
</gene>
<dbReference type="GO" id="GO:0005737">
    <property type="term" value="C:cytoplasm"/>
    <property type="evidence" value="ECO:0007669"/>
    <property type="project" value="TreeGrafter"/>
</dbReference>